<organism evidence="2 3">
    <name type="scientific">Colletotrichum zoysiae</name>
    <dbReference type="NCBI Taxonomy" id="1216348"/>
    <lineage>
        <taxon>Eukaryota</taxon>
        <taxon>Fungi</taxon>
        <taxon>Dikarya</taxon>
        <taxon>Ascomycota</taxon>
        <taxon>Pezizomycotina</taxon>
        <taxon>Sordariomycetes</taxon>
        <taxon>Hypocreomycetidae</taxon>
        <taxon>Glomerellales</taxon>
        <taxon>Glomerellaceae</taxon>
        <taxon>Colletotrichum</taxon>
        <taxon>Colletotrichum graminicola species complex</taxon>
    </lineage>
</organism>
<evidence type="ECO:0000256" key="1">
    <source>
        <dbReference type="SAM" id="MobiDB-lite"/>
    </source>
</evidence>
<evidence type="ECO:0000313" key="2">
    <source>
        <dbReference type="EMBL" id="KAK2024078.1"/>
    </source>
</evidence>
<proteinExistence type="predicted"/>
<sequence>MLSLLRRGGRGGCSLCCTDAREQVSHCHLGGCLRHGYLNASDVYPETSLRNFTVLHSLRDGGPAETVGAAEAVVNLCAKTYDLASTSSRRPSRASRPRWRRGRWRCGARRDGIRPQRLVRAPARYLAALRYGAENLESRGRSNVSRKTVINESIANITKNIARSLSNRISKDATNVTDEALAAETFVKVRWPWLAFTSSQAALSVVLLATAIAGTKRAVLGVLKSCTLQAFVAINARDKQALEISLAQQRHQREVDHGVERGPEIALRLGMTDSGWKLGLEPGGERPSVPWGKHARQLGAETRL</sequence>
<reference evidence="2" key="1">
    <citation type="submission" date="2021-06" db="EMBL/GenBank/DDBJ databases">
        <title>Comparative genomics, transcriptomics and evolutionary studies reveal genomic signatures of adaptation to plant cell wall in hemibiotrophic fungi.</title>
        <authorList>
            <consortium name="DOE Joint Genome Institute"/>
            <person name="Baroncelli R."/>
            <person name="Diaz J.F."/>
            <person name="Benocci T."/>
            <person name="Peng M."/>
            <person name="Battaglia E."/>
            <person name="Haridas S."/>
            <person name="Andreopoulos W."/>
            <person name="Labutti K."/>
            <person name="Pangilinan J."/>
            <person name="Floch G.L."/>
            <person name="Makela M.R."/>
            <person name="Henrissat B."/>
            <person name="Grigoriev I.V."/>
            <person name="Crouch J.A."/>
            <person name="De Vries R.P."/>
            <person name="Sukno S.A."/>
            <person name="Thon M.R."/>
        </authorList>
    </citation>
    <scope>NUCLEOTIDE SEQUENCE</scope>
    <source>
        <strain evidence="2">MAFF235873</strain>
    </source>
</reference>
<evidence type="ECO:0000313" key="3">
    <source>
        <dbReference type="Proteomes" id="UP001232148"/>
    </source>
</evidence>
<dbReference type="EMBL" id="MU842976">
    <property type="protein sequence ID" value="KAK2024078.1"/>
    <property type="molecule type" value="Genomic_DNA"/>
</dbReference>
<feature type="region of interest" description="Disordered" evidence="1">
    <location>
        <begin position="282"/>
        <end position="304"/>
    </location>
</feature>
<protein>
    <submittedName>
        <fullName evidence="2">Uncharacterized protein</fullName>
    </submittedName>
</protein>
<dbReference type="Proteomes" id="UP001232148">
    <property type="component" value="Unassembled WGS sequence"/>
</dbReference>
<gene>
    <name evidence="2" type="ORF">LX32DRAFT_697426</name>
</gene>
<comment type="caution">
    <text evidence="2">The sequence shown here is derived from an EMBL/GenBank/DDBJ whole genome shotgun (WGS) entry which is preliminary data.</text>
</comment>
<dbReference type="AlphaFoldDB" id="A0AAD9H8D4"/>
<name>A0AAD9H8D4_9PEZI</name>
<keyword evidence="3" id="KW-1185">Reference proteome</keyword>
<accession>A0AAD9H8D4</accession>